<evidence type="ECO:0000313" key="3">
    <source>
        <dbReference type="EMBL" id="PSJ64527.1"/>
    </source>
</evidence>
<dbReference type="AlphaFoldDB" id="A0A2P7SQ08"/>
<feature type="region of interest" description="Disordered" evidence="1">
    <location>
        <begin position="98"/>
        <end position="280"/>
    </location>
</feature>
<keyword evidence="4" id="KW-1185">Reference proteome</keyword>
<dbReference type="InterPro" id="IPR052205">
    <property type="entry name" value="FliO/MopB"/>
</dbReference>
<protein>
    <recommendedName>
        <fullName evidence="5">Flagellar biosynthesis protein FliO</fullName>
    </recommendedName>
</protein>
<keyword evidence="2" id="KW-1133">Transmembrane helix</keyword>
<dbReference type="OrthoDB" id="8456606at2"/>
<keyword evidence="2" id="KW-0812">Transmembrane</keyword>
<evidence type="ECO:0000256" key="2">
    <source>
        <dbReference type="SAM" id="Phobius"/>
    </source>
</evidence>
<comment type="caution">
    <text evidence="3">The sequence shown here is derived from an EMBL/GenBank/DDBJ whole genome shotgun (WGS) entry which is preliminary data.</text>
</comment>
<sequence length="280" mass="29758">MDWLDEVAGPGYSQAVLWTLFALLLLVVLLIVVKVFRGMFFGTFVAGGRNRKTRLAVMDATAVDSHRRLVLVRRDDIEHLLLIGGPTDVVVERDIRIGQQRRPSLPPEGAREPQAPAPAAQPAPAPAAAPPQRAPEPLRAAPPPPPAKPVPEVPAPVLRRPAESAAPLPRLPEPPPPQPSERLAPPRPAAQPVAPPRPEPRPAPAGPEPRPAPAGPVLPAASALRNPPPPSPSDDLDDALLKELEVSLDDDETKGGKPGPAPSLDDEMARLLGELSKPRR</sequence>
<evidence type="ECO:0000256" key="1">
    <source>
        <dbReference type="SAM" id="MobiDB-lite"/>
    </source>
</evidence>
<evidence type="ECO:0008006" key="5">
    <source>
        <dbReference type="Google" id="ProtNLM"/>
    </source>
</evidence>
<feature type="transmembrane region" description="Helical" evidence="2">
    <location>
        <begin position="12"/>
        <end position="33"/>
    </location>
</feature>
<feature type="compositionally biased region" description="Pro residues" evidence="1">
    <location>
        <begin position="115"/>
        <end position="154"/>
    </location>
</feature>
<accession>A0A2P7SQ08</accession>
<keyword evidence="2" id="KW-0472">Membrane</keyword>
<dbReference type="EMBL" id="PXYK01000004">
    <property type="protein sequence ID" value="PSJ64527.1"/>
    <property type="molecule type" value="Genomic_DNA"/>
</dbReference>
<feature type="compositionally biased region" description="Pro residues" evidence="1">
    <location>
        <begin position="169"/>
        <end position="216"/>
    </location>
</feature>
<gene>
    <name evidence="3" type="ORF">C7I84_05020</name>
</gene>
<name>A0A2P7SQ08_9HYPH</name>
<proteinExistence type="predicted"/>
<organism evidence="3 4">
    <name type="scientific">Kumtagia ephedrae</name>
    <dbReference type="NCBI Taxonomy" id="2116701"/>
    <lineage>
        <taxon>Bacteria</taxon>
        <taxon>Pseudomonadati</taxon>
        <taxon>Pseudomonadota</taxon>
        <taxon>Alphaproteobacteria</taxon>
        <taxon>Hyphomicrobiales</taxon>
        <taxon>Phyllobacteriaceae</taxon>
        <taxon>Kumtagia</taxon>
    </lineage>
</organism>
<evidence type="ECO:0000313" key="4">
    <source>
        <dbReference type="Proteomes" id="UP000241229"/>
    </source>
</evidence>
<dbReference type="PANTHER" id="PTHR38766">
    <property type="entry name" value="FLAGELLAR PROTEIN FLIO"/>
    <property type="match status" value="1"/>
</dbReference>
<reference evidence="3 4" key="1">
    <citation type="submission" date="2018-03" db="EMBL/GenBank/DDBJ databases">
        <title>The draft genome of Mesorhizobium sp. 6GN-30.</title>
        <authorList>
            <person name="Liu L."/>
            <person name="Li L."/>
            <person name="Wang T."/>
            <person name="Zhang X."/>
            <person name="Liang L."/>
        </authorList>
    </citation>
    <scope>NUCLEOTIDE SEQUENCE [LARGE SCALE GENOMIC DNA]</scope>
    <source>
        <strain evidence="3 4">6GN30</strain>
    </source>
</reference>
<feature type="compositionally biased region" description="Low complexity" evidence="1">
    <location>
        <begin position="155"/>
        <end position="168"/>
    </location>
</feature>
<dbReference type="PANTHER" id="PTHR38766:SF1">
    <property type="entry name" value="FLAGELLAR PROTEIN FLIO"/>
    <property type="match status" value="1"/>
</dbReference>
<dbReference type="Proteomes" id="UP000241229">
    <property type="component" value="Unassembled WGS sequence"/>
</dbReference>